<dbReference type="Proteomes" id="UP000623687">
    <property type="component" value="Unassembled WGS sequence"/>
</dbReference>
<sequence>MVDAFQRLDIDSVPRSNSVYAFPAHAASGEQVESQQHDGHQGADSGAADVVPVGVETQIIDAMDPQQQSDSTRVVEAEGSVLGTLMAGEDNQEDRSLEVNAFLLIPAP</sequence>
<evidence type="ECO:0000313" key="3">
    <source>
        <dbReference type="Proteomes" id="UP000623687"/>
    </source>
</evidence>
<reference evidence="2" key="1">
    <citation type="submission" date="2019-07" db="EMBL/GenBank/DDBJ databases">
        <authorList>
            <person name="Palmer J.M."/>
        </authorList>
    </citation>
    <scope>NUCLEOTIDE SEQUENCE</scope>
    <source>
        <strain evidence="2">PC9</strain>
    </source>
</reference>
<protein>
    <submittedName>
        <fullName evidence="2">Uncharacterized protein</fullName>
    </submittedName>
</protein>
<comment type="caution">
    <text evidence="2">The sequence shown here is derived from an EMBL/GenBank/DDBJ whole genome shotgun (WGS) entry which is preliminary data.</text>
</comment>
<keyword evidence="3" id="KW-1185">Reference proteome</keyword>
<dbReference type="RefSeq" id="XP_036634994.1">
    <property type="nucleotide sequence ID" value="XM_036773521.1"/>
</dbReference>
<evidence type="ECO:0000256" key="1">
    <source>
        <dbReference type="SAM" id="MobiDB-lite"/>
    </source>
</evidence>
<evidence type="ECO:0000313" key="2">
    <source>
        <dbReference type="EMBL" id="KAF7437095.1"/>
    </source>
</evidence>
<dbReference type="EMBL" id="JACETU010000002">
    <property type="protein sequence ID" value="KAF7437095.1"/>
    <property type="molecule type" value="Genomic_DNA"/>
</dbReference>
<gene>
    <name evidence="2" type="ORF">PC9H_003929</name>
</gene>
<organism evidence="2 3">
    <name type="scientific">Pleurotus ostreatus</name>
    <name type="common">Oyster mushroom</name>
    <name type="synonym">White-rot fungus</name>
    <dbReference type="NCBI Taxonomy" id="5322"/>
    <lineage>
        <taxon>Eukaryota</taxon>
        <taxon>Fungi</taxon>
        <taxon>Dikarya</taxon>
        <taxon>Basidiomycota</taxon>
        <taxon>Agaricomycotina</taxon>
        <taxon>Agaricomycetes</taxon>
        <taxon>Agaricomycetidae</taxon>
        <taxon>Agaricales</taxon>
        <taxon>Pleurotineae</taxon>
        <taxon>Pleurotaceae</taxon>
        <taxon>Pleurotus</taxon>
    </lineage>
</organism>
<feature type="region of interest" description="Disordered" evidence="1">
    <location>
        <begin position="26"/>
        <end position="47"/>
    </location>
</feature>
<dbReference type="AlphaFoldDB" id="A0A8H6ZZB7"/>
<name>A0A8H6ZZB7_PLEOS</name>
<accession>A0A8H6ZZB7</accession>
<dbReference type="OrthoDB" id="3091465at2759"/>
<proteinExistence type="predicted"/>
<dbReference type="VEuPathDB" id="FungiDB:PC9H_003929"/>
<dbReference type="GeneID" id="59373747"/>